<accession>A0A4D4JEY1</accession>
<comment type="caution">
    <text evidence="5">The sequence shown here is derived from an EMBL/GenBank/DDBJ whole genome shotgun (WGS) entry which is preliminary data.</text>
</comment>
<feature type="region of interest" description="Disordered" evidence="3">
    <location>
        <begin position="247"/>
        <end position="274"/>
    </location>
</feature>
<evidence type="ECO:0000259" key="4">
    <source>
        <dbReference type="SMART" id="SM00563"/>
    </source>
</evidence>
<dbReference type="SMART" id="SM00563">
    <property type="entry name" value="PlsC"/>
    <property type="match status" value="1"/>
</dbReference>
<dbReference type="InterPro" id="IPR002123">
    <property type="entry name" value="Plipid/glycerol_acylTrfase"/>
</dbReference>
<evidence type="ECO:0000313" key="5">
    <source>
        <dbReference type="EMBL" id="GDY33972.1"/>
    </source>
</evidence>
<keyword evidence="6" id="KW-1185">Reference proteome</keyword>
<evidence type="ECO:0000256" key="2">
    <source>
        <dbReference type="ARBA" id="ARBA00023315"/>
    </source>
</evidence>
<dbReference type="AlphaFoldDB" id="A0A4D4JEY1"/>
<protein>
    <submittedName>
        <fullName evidence="5">1-acyl-sn-glycerol-3-phosphate acyltransferase</fullName>
    </submittedName>
</protein>
<dbReference type="PANTHER" id="PTHR10434">
    <property type="entry name" value="1-ACYL-SN-GLYCEROL-3-PHOSPHATE ACYLTRANSFERASE"/>
    <property type="match status" value="1"/>
</dbReference>
<sequence>MVAVRFRGRGPTRRAGRRSAPRLWRVLMFLDALLVGMTGRLEVTGDLPVRLRDRPVLLAANHIGNFDVFVLVAACRRIGVAPRFLATGGLFDTPVIGWGLRTSGHIRVDRGRDSITQAFGAAVDALRSGTPLLAYPEGRISHDPGLWPERGKTGVARMALAADVPVVPVSQWGAHEAAWWGTAVVTCWADFRPVLLSWLRAVRARPVFRVHFGPPVNLGELSPQRLGDAARARDAIMQAITDGLVPLRAGEPDLPRYHDPTRPTDRPSPWRPGG</sequence>
<dbReference type="PANTHER" id="PTHR10434:SF11">
    <property type="entry name" value="1-ACYL-SN-GLYCEROL-3-PHOSPHATE ACYLTRANSFERASE"/>
    <property type="match status" value="1"/>
</dbReference>
<dbReference type="GO" id="GO:0006654">
    <property type="term" value="P:phosphatidic acid biosynthetic process"/>
    <property type="evidence" value="ECO:0007669"/>
    <property type="project" value="TreeGrafter"/>
</dbReference>
<proteinExistence type="predicted"/>
<gene>
    <name evidence="5" type="primary">plsC_6</name>
    <name evidence="5" type="ORF">GTS_56050</name>
</gene>
<dbReference type="Proteomes" id="UP000298860">
    <property type="component" value="Unassembled WGS sequence"/>
</dbReference>
<evidence type="ECO:0000313" key="6">
    <source>
        <dbReference type="Proteomes" id="UP000298860"/>
    </source>
</evidence>
<keyword evidence="2 5" id="KW-0012">Acyltransferase</keyword>
<evidence type="ECO:0000256" key="1">
    <source>
        <dbReference type="ARBA" id="ARBA00022679"/>
    </source>
</evidence>
<keyword evidence="1 5" id="KW-0808">Transferase</keyword>
<evidence type="ECO:0000256" key="3">
    <source>
        <dbReference type="SAM" id="MobiDB-lite"/>
    </source>
</evidence>
<dbReference type="GO" id="GO:0003841">
    <property type="term" value="F:1-acylglycerol-3-phosphate O-acyltransferase activity"/>
    <property type="evidence" value="ECO:0007669"/>
    <property type="project" value="TreeGrafter"/>
</dbReference>
<name>A0A4D4JEY1_9PSEU</name>
<dbReference type="SUPFAM" id="SSF69593">
    <property type="entry name" value="Glycerol-3-phosphate (1)-acyltransferase"/>
    <property type="match status" value="1"/>
</dbReference>
<reference evidence="6" key="1">
    <citation type="submission" date="2019-04" db="EMBL/GenBank/DDBJ databases">
        <title>Draft genome sequence of Pseudonocardiaceae bacterium SL3-2-4.</title>
        <authorList>
            <person name="Ningsih F."/>
            <person name="Yokota A."/>
            <person name="Sakai Y."/>
            <person name="Nanatani K."/>
            <person name="Yabe S."/>
            <person name="Oetari A."/>
            <person name="Sjamsuridzal W."/>
        </authorList>
    </citation>
    <scope>NUCLEOTIDE SEQUENCE [LARGE SCALE GENOMIC DNA]</scope>
    <source>
        <strain evidence="6">SL3-2-4</strain>
    </source>
</reference>
<dbReference type="GO" id="GO:0005886">
    <property type="term" value="C:plasma membrane"/>
    <property type="evidence" value="ECO:0007669"/>
    <property type="project" value="TreeGrafter"/>
</dbReference>
<dbReference type="CDD" id="cd07989">
    <property type="entry name" value="LPLAT_AGPAT-like"/>
    <property type="match status" value="1"/>
</dbReference>
<dbReference type="RefSeq" id="WP_225978824.1">
    <property type="nucleotide sequence ID" value="NZ_BJFL01000072.1"/>
</dbReference>
<feature type="domain" description="Phospholipid/glycerol acyltransferase" evidence="4">
    <location>
        <begin position="56"/>
        <end position="174"/>
    </location>
</feature>
<dbReference type="EMBL" id="BJFL01000072">
    <property type="protein sequence ID" value="GDY33972.1"/>
    <property type="molecule type" value="Genomic_DNA"/>
</dbReference>
<feature type="compositionally biased region" description="Basic and acidic residues" evidence="3">
    <location>
        <begin position="250"/>
        <end position="265"/>
    </location>
</feature>
<organism evidence="5 6">
    <name type="scientific">Gandjariella thermophila</name>
    <dbReference type="NCBI Taxonomy" id="1931992"/>
    <lineage>
        <taxon>Bacteria</taxon>
        <taxon>Bacillati</taxon>
        <taxon>Actinomycetota</taxon>
        <taxon>Actinomycetes</taxon>
        <taxon>Pseudonocardiales</taxon>
        <taxon>Pseudonocardiaceae</taxon>
        <taxon>Gandjariella</taxon>
    </lineage>
</organism>
<dbReference type="Pfam" id="PF01553">
    <property type="entry name" value="Acyltransferase"/>
    <property type="match status" value="1"/>
</dbReference>